<evidence type="ECO:0000313" key="6">
    <source>
        <dbReference type="Proteomes" id="UP000664044"/>
    </source>
</evidence>
<name>A0ABS3G0W5_9FLAO</name>
<feature type="domain" description="HTH araC/xylS-type" evidence="4">
    <location>
        <begin position="189"/>
        <end position="287"/>
    </location>
</feature>
<sequence>MIPILNISEFEKKISTNEVYSNELGKHLMNNSDIVHTAHKHDFFLCVLFTKGRGTHEIDFNNYDLGPGSVFFLKPGQTHLWKFDSEPDGFIFFHARDFFEIGFSDTKLEQFPFYFSNENPPNLHINLDNLEQIKTRFAELNSEYHKNLPFKEQKLQSLIRLTYIDLSRLYSSYESHKIIASTTYLNTLRNLETLIQKNYSKEKRVRYYAEKLNITTKHLNRVTMESIGKSPSELIQERLLLEAKRLLVHSENSLVNISDFLGFKDYAHFSKVFKAKTGTTPTDFRKKYKSSVS</sequence>
<dbReference type="InterPro" id="IPR003313">
    <property type="entry name" value="AraC-bd"/>
</dbReference>
<dbReference type="SUPFAM" id="SSF46689">
    <property type="entry name" value="Homeodomain-like"/>
    <property type="match status" value="1"/>
</dbReference>
<keyword evidence="2" id="KW-0238">DNA-binding</keyword>
<reference evidence="5 6" key="1">
    <citation type="submission" date="2021-03" db="EMBL/GenBank/DDBJ databases">
        <title>Muricauda lutimaris sp. nov. and Muricauda ruestringensis sp. nov, two marine members of the Flavobacteriaceae isolated from deep sea sediments of Western Pacific.</title>
        <authorList>
            <person name="Zhao S."/>
            <person name="Liu R."/>
        </authorList>
    </citation>
    <scope>NUCLEOTIDE SEQUENCE [LARGE SCALE GENOMIC DNA]</scope>
    <source>
        <strain evidence="5 6">BC31-1-A7</strain>
    </source>
</reference>
<organism evidence="5 6">
    <name type="scientific">Flagellimonas aurea</name>
    <dbReference type="NCBI Taxonomy" id="2915619"/>
    <lineage>
        <taxon>Bacteria</taxon>
        <taxon>Pseudomonadati</taxon>
        <taxon>Bacteroidota</taxon>
        <taxon>Flavobacteriia</taxon>
        <taxon>Flavobacteriales</taxon>
        <taxon>Flavobacteriaceae</taxon>
        <taxon>Flagellimonas</taxon>
    </lineage>
</organism>
<dbReference type="InterPro" id="IPR037923">
    <property type="entry name" value="HTH-like"/>
</dbReference>
<keyword evidence="1" id="KW-0805">Transcription regulation</keyword>
<evidence type="ECO:0000256" key="3">
    <source>
        <dbReference type="ARBA" id="ARBA00023163"/>
    </source>
</evidence>
<dbReference type="PANTHER" id="PTHR43280:SF32">
    <property type="entry name" value="TRANSCRIPTIONAL REGULATORY PROTEIN"/>
    <property type="match status" value="1"/>
</dbReference>
<keyword evidence="6" id="KW-1185">Reference proteome</keyword>
<dbReference type="Pfam" id="PF12833">
    <property type="entry name" value="HTH_18"/>
    <property type="match status" value="1"/>
</dbReference>
<evidence type="ECO:0000313" key="5">
    <source>
        <dbReference type="EMBL" id="MBO0353030.1"/>
    </source>
</evidence>
<dbReference type="Pfam" id="PF02311">
    <property type="entry name" value="AraC_binding"/>
    <property type="match status" value="1"/>
</dbReference>
<evidence type="ECO:0000256" key="2">
    <source>
        <dbReference type="ARBA" id="ARBA00023125"/>
    </source>
</evidence>
<dbReference type="RefSeq" id="WP_207031492.1">
    <property type="nucleotide sequence ID" value="NZ_JAFLNL010000001.1"/>
</dbReference>
<dbReference type="SUPFAM" id="SSF51215">
    <property type="entry name" value="Regulatory protein AraC"/>
    <property type="match status" value="1"/>
</dbReference>
<dbReference type="Gene3D" id="1.10.10.60">
    <property type="entry name" value="Homeodomain-like"/>
    <property type="match status" value="1"/>
</dbReference>
<dbReference type="PANTHER" id="PTHR43280">
    <property type="entry name" value="ARAC-FAMILY TRANSCRIPTIONAL REGULATOR"/>
    <property type="match status" value="1"/>
</dbReference>
<proteinExistence type="predicted"/>
<dbReference type="InterPro" id="IPR009057">
    <property type="entry name" value="Homeodomain-like_sf"/>
</dbReference>
<dbReference type="EMBL" id="JAFLNL010000001">
    <property type="protein sequence ID" value="MBO0353030.1"/>
    <property type="molecule type" value="Genomic_DNA"/>
</dbReference>
<dbReference type="InterPro" id="IPR018060">
    <property type="entry name" value="HTH_AraC"/>
</dbReference>
<dbReference type="Proteomes" id="UP000664044">
    <property type="component" value="Unassembled WGS sequence"/>
</dbReference>
<dbReference type="Gene3D" id="2.60.120.10">
    <property type="entry name" value="Jelly Rolls"/>
    <property type="match status" value="1"/>
</dbReference>
<dbReference type="PROSITE" id="PS01124">
    <property type="entry name" value="HTH_ARAC_FAMILY_2"/>
    <property type="match status" value="1"/>
</dbReference>
<accession>A0ABS3G0W5</accession>
<evidence type="ECO:0000256" key="1">
    <source>
        <dbReference type="ARBA" id="ARBA00023015"/>
    </source>
</evidence>
<protein>
    <submittedName>
        <fullName evidence="5">Helix-turn-helix domain-containing protein</fullName>
    </submittedName>
</protein>
<gene>
    <name evidence="5" type="ORF">J0656_03300</name>
</gene>
<comment type="caution">
    <text evidence="5">The sequence shown here is derived from an EMBL/GenBank/DDBJ whole genome shotgun (WGS) entry which is preliminary data.</text>
</comment>
<keyword evidence="3" id="KW-0804">Transcription</keyword>
<evidence type="ECO:0000259" key="4">
    <source>
        <dbReference type="PROSITE" id="PS01124"/>
    </source>
</evidence>
<dbReference type="InterPro" id="IPR014710">
    <property type="entry name" value="RmlC-like_jellyroll"/>
</dbReference>
<dbReference type="SMART" id="SM00342">
    <property type="entry name" value="HTH_ARAC"/>
    <property type="match status" value="1"/>
</dbReference>